<comment type="similarity">
    <text evidence="1">Belongs to the plant acyltransferase family.</text>
</comment>
<dbReference type="AlphaFoldDB" id="A0A2K3K7T6"/>
<keyword evidence="2" id="KW-0808">Transferase</keyword>
<feature type="non-terminal residue" evidence="2">
    <location>
        <position position="195"/>
    </location>
</feature>
<dbReference type="InterPro" id="IPR050317">
    <property type="entry name" value="Plant_Fungal_Acyltransferase"/>
</dbReference>
<evidence type="ECO:0000313" key="2">
    <source>
        <dbReference type="EMBL" id="PNX62332.1"/>
    </source>
</evidence>
<organism evidence="2 3">
    <name type="scientific">Trifolium pratense</name>
    <name type="common">Red clover</name>
    <dbReference type="NCBI Taxonomy" id="57577"/>
    <lineage>
        <taxon>Eukaryota</taxon>
        <taxon>Viridiplantae</taxon>
        <taxon>Streptophyta</taxon>
        <taxon>Embryophyta</taxon>
        <taxon>Tracheophyta</taxon>
        <taxon>Spermatophyta</taxon>
        <taxon>Magnoliopsida</taxon>
        <taxon>eudicotyledons</taxon>
        <taxon>Gunneridae</taxon>
        <taxon>Pentapetalae</taxon>
        <taxon>rosids</taxon>
        <taxon>fabids</taxon>
        <taxon>Fabales</taxon>
        <taxon>Fabaceae</taxon>
        <taxon>Papilionoideae</taxon>
        <taxon>50 kb inversion clade</taxon>
        <taxon>NPAAA clade</taxon>
        <taxon>Hologalegina</taxon>
        <taxon>IRL clade</taxon>
        <taxon>Trifolieae</taxon>
        <taxon>Trifolium</taxon>
    </lineage>
</organism>
<dbReference type="STRING" id="57577.A0A2K3K7T6"/>
<protein>
    <submittedName>
        <fullName evidence="2">Hydroxycinnamoyl-coenzyme A shikimate/quinate hydroxycinnamoyltransferase</fullName>
    </submittedName>
</protein>
<dbReference type="GO" id="GO:0016747">
    <property type="term" value="F:acyltransferase activity, transferring groups other than amino-acyl groups"/>
    <property type="evidence" value="ECO:0007669"/>
    <property type="project" value="TreeGrafter"/>
</dbReference>
<reference evidence="2 3" key="1">
    <citation type="journal article" date="2014" name="Am. J. Bot.">
        <title>Genome assembly and annotation for red clover (Trifolium pratense; Fabaceae).</title>
        <authorList>
            <person name="Istvanek J."/>
            <person name="Jaros M."/>
            <person name="Krenek A."/>
            <person name="Repkova J."/>
        </authorList>
    </citation>
    <scope>NUCLEOTIDE SEQUENCE [LARGE SCALE GENOMIC DNA]</scope>
    <source>
        <strain evidence="3">cv. Tatra</strain>
        <tissue evidence="2">Young leaves</tissue>
    </source>
</reference>
<gene>
    <name evidence="2" type="ORF">L195_g052926</name>
</gene>
<evidence type="ECO:0000313" key="3">
    <source>
        <dbReference type="Proteomes" id="UP000236291"/>
    </source>
</evidence>
<reference evidence="2 3" key="2">
    <citation type="journal article" date="2017" name="Front. Plant Sci.">
        <title>Gene Classification and Mining of Molecular Markers Useful in Red Clover (Trifolium pratense) Breeding.</title>
        <authorList>
            <person name="Istvanek J."/>
            <person name="Dluhosova J."/>
            <person name="Dluhos P."/>
            <person name="Patkova L."/>
            <person name="Nedelnik J."/>
            <person name="Repkova J."/>
        </authorList>
    </citation>
    <scope>NUCLEOTIDE SEQUENCE [LARGE SCALE GENOMIC DNA]</scope>
    <source>
        <strain evidence="3">cv. Tatra</strain>
        <tissue evidence="2">Young leaves</tissue>
    </source>
</reference>
<sequence>MLNSLKVEHSQSLHWQCEFHPAPQWVGRELGDSGEVIVAIVKLTREQVLKLKKNINSRVSFQPNSSKYVIIRTKPYSTFEVIAGYLWRCVTKARYIGNNDQPTRLSTLVDIRNRLKPPLPSGYAENATFPTVTQTRSFNDLICDGADGWKTNNRRRVITELRNYPQILRNSPRIQPLLLDDKHVEAIKTRECHEV</sequence>
<dbReference type="PANTHER" id="PTHR31642">
    <property type="entry name" value="TRICHOTHECENE 3-O-ACETYLTRANSFERASE"/>
    <property type="match status" value="1"/>
</dbReference>
<evidence type="ECO:0000256" key="1">
    <source>
        <dbReference type="ARBA" id="ARBA00009861"/>
    </source>
</evidence>
<dbReference type="EMBL" id="ASHM01087507">
    <property type="protein sequence ID" value="PNX62332.1"/>
    <property type="molecule type" value="Genomic_DNA"/>
</dbReference>
<dbReference type="Pfam" id="PF02458">
    <property type="entry name" value="Transferase"/>
    <property type="match status" value="1"/>
</dbReference>
<proteinExistence type="inferred from homology"/>
<accession>A0A2K3K7T6</accession>
<name>A0A2K3K7T6_TRIPR</name>
<dbReference type="PANTHER" id="PTHR31642:SF289">
    <property type="entry name" value="SPERMIDINE HYDROXYCINNAMOYL TRANSFERASE"/>
    <property type="match status" value="1"/>
</dbReference>
<comment type="caution">
    <text evidence="2">The sequence shown here is derived from an EMBL/GenBank/DDBJ whole genome shotgun (WGS) entry which is preliminary data.</text>
</comment>
<dbReference type="InterPro" id="IPR023213">
    <property type="entry name" value="CAT-like_dom_sf"/>
</dbReference>
<dbReference type="Proteomes" id="UP000236291">
    <property type="component" value="Unassembled WGS sequence"/>
</dbReference>
<dbReference type="Gene3D" id="3.30.559.10">
    <property type="entry name" value="Chloramphenicol acetyltransferase-like domain"/>
    <property type="match status" value="1"/>
</dbReference>